<accession>A0A183T2N0</accession>
<dbReference type="Proteomes" id="UP000275846">
    <property type="component" value="Unassembled WGS sequence"/>
</dbReference>
<reference evidence="3" key="1">
    <citation type="submission" date="2016-06" db="UniProtKB">
        <authorList>
            <consortium name="WormBaseParasite"/>
        </authorList>
    </citation>
    <scope>IDENTIFICATION</scope>
</reference>
<dbReference type="OrthoDB" id="1920064at2759"/>
<reference evidence="1 2" key="2">
    <citation type="submission" date="2018-11" db="EMBL/GenBank/DDBJ databases">
        <authorList>
            <consortium name="Pathogen Informatics"/>
        </authorList>
    </citation>
    <scope>NUCLEOTIDE SEQUENCE [LARGE SCALE GENOMIC DNA]</scope>
    <source>
        <strain evidence="1 2">NST_G2</strain>
    </source>
</reference>
<sequence length="124" mass="13701">MEKLFGLSLFVHSPQVAAPSQLHLPQHGVDVEDSGLRQEFPVRDHVLPSQIQYSAKAAEIEVIQLPGLVRVHGPGLRSVKECHQFGVPVNTVVIPHGALQLVEGLTDFKDLVLLDGILKRFPRF</sequence>
<dbReference type="EMBL" id="UYSU01036055">
    <property type="protein sequence ID" value="VDL97113.1"/>
    <property type="molecule type" value="Genomic_DNA"/>
</dbReference>
<dbReference type="WBParaSite" id="SSLN_0001114601-mRNA-1">
    <property type="protein sequence ID" value="SSLN_0001114601-mRNA-1"/>
    <property type="gene ID" value="SSLN_0001114601"/>
</dbReference>
<name>A0A183T2N0_SCHSO</name>
<proteinExistence type="predicted"/>
<protein>
    <submittedName>
        <fullName evidence="3">Secreted protein</fullName>
    </submittedName>
</protein>
<evidence type="ECO:0000313" key="2">
    <source>
        <dbReference type="Proteomes" id="UP000275846"/>
    </source>
</evidence>
<keyword evidence="2" id="KW-1185">Reference proteome</keyword>
<evidence type="ECO:0000313" key="3">
    <source>
        <dbReference type="WBParaSite" id="SSLN_0001114601-mRNA-1"/>
    </source>
</evidence>
<dbReference type="AlphaFoldDB" id="A0A183T2N0"/>
<evidence type="ECO:0000313" key="1">
    <source>
        <dbReference type="EMBL" id="VDL97113.1"/>
    </source>
</evidence>
<organism evidence="3">
    <name type="scientific">Schistocephalus solidus</name>
    <name type="common">Tapeworm</name>
    <dbReference type="NCBI Taxonomy" id="70667"/>
    <lineage>
        <taxon>Eukaryota</taxon>
        <taxon>Metazoa</taxon>
        <taxon>Spiralia</taxon>
        <taxon>Lophotrochozoa</taxon>
        <taxon>Platyhelminthes</taxon>
        <taxon>Cestoda</taxon>
        <taxon>Eucestoda</taxon>
        <taxon>Diphyllobothriidea</taxon>
        <taxon>Diphyllobothriidae</taxon>
        <taxon>Schistocephalus</taxon>
    </lineage>
</organism>
<gene>
    <name evidence="1" type="ORF">SSLN_LOCUS10728</name>
</gene>